<dbReference type="Gene3D" id="3.40.50.300">
    <property type="entry name" value="P-loop containing nucleotide triphosphate hydrolases"/>
    <property type="match status" value="1"/>
</dbReference>
<dbReference type="RefSeq" id="WP_274495005.1">
    <property type="nucleotide sequence ID" value="NZ_CP118166.1"/>
</dbReference>
<accession>A0AAE9ZEA3</accession>
<dbReference type="AlphaFoldDB" id="A0AAE9ZEA3"/>
<dbReference type="GO" id="GO:0016020">
    <property type="term" value="C:membrane"/>
    <property type="evidence" value="ECO:0007669"/>
    <property type="project" value="InterPro"/>
</dbReference>
<sequence>MFRTPFDPQPIVSVEVNTLTMVSGSSGSGKKAQIVTPMLTLIDEPMVYIDPQREAEEDVPLRAALGRYVYVFDPRRRDSASVNVLAGLLIDQPDFLEIIELIVDDLCPEGGAEARTEEGIKYTRRALRVAIANEAQLSFIEGRPPSLVEVGEALGTDRIVESMRAWADFGHRDFRRQAEDFHFDFNNDPEVRGGVASFIQRDLSWLSDQNSARLVTGETGDVADPRDMLGDRIKCDWFLQPGENLDASASLWRILLGTVRRERRKLTKAQARSIGTPTWFIVDEFPRVAGAGAKTFDALVVTDRQKLCLPVYIYQHDKQIAKAFGEGTLKYWRDSASLRISLTPDPETAREIAAECGKVYHCEMNYSGEGDGVRAHAQRQWTPIDAVSENVLASMKMGDVVCRYASPHKERFTIVDTGPLFFKMPLFKSYVEACMRKYPFPFKAAYYDKSEIESFGQLEEK</sequence>
<reference evidence="1" key="1">
    <citation type="submission" date="2023-02" db="EMBL/GenBank/DDBJ databases">
        <title>Genome sequence of Hyphococcus flavus.</title>
        <authorList>
            <person name="Rong J.-C."/>
            <person name="Zhao Q."/>
            <person name="Yi M."/>
            <person name="Wu J.-Y."/>
        </authorList>
    </citation>
    <scope>NUCLEOTIDE SEQUENCE</scope>
    <source>
        <strain evidence="1">MCCC 1K03223</strain>
    </source>
</reference>
<evidence type="ECO:0000313" key="2">
    <source>
        <dbReference type="Proteomes" id="UP001214043"/>
    </source>
</evidence>
<dbReference type="SUPFAM" id="SSF52540">
    <property type="entry name" value="P-loop containing nucleoside triphosphate hydrolases"/>
    <property type="match status" value="1"/>
</dbReference>
<dbReference type="InterPro" id="IPR003688">
    <property type="entry name" value="TraG/VirD4"/>
</dbReference>
<dbReference type="EMBL" id="CP118166">
    <property type="protein sequence ID" value="WDI33046.1"/>
    <property type="molecule type" value="Genomic_DNA"/>
</dbReference>
<dbReference type="KEGG" id="hfl:PUV54_07540"/>
<dbReference type="Proteomes" id="UP001214043">
    <property type="component" value="Chromosome"/>
</dbReference>
<gene>
    <name evidence="1" type="ORF">PUV54_07540</name>
</gene>
<dbReference type="InterPro" id="IPR027417">
    <property type="entry name" value="P-loop_NTPase"/>
</dbReference>
<name>A0AAE9ZEA3_9PROT</name>
<organism evidence="1 2">
    <name type="scientific">Hyphococcus flavus</name>
    <dbReference type="NCBI Taxonomy" id="1866326"/>
    <lineage>
        <taxon>Bacteria</taxon>
        <taxon>Pseudomonadati</taxon>
        <taxon>Pseudomonadota</taxon>
        <taxon>Alphaproteobacteria</taxon>
        <taxon>Parvularculales</taxon>
        <taxon>Parvularculaceae</taxon>
        <taxon>Hyphococcus</taxon>
    </lineage>
</organism>
<dbReference type="Pfam" id="PF02534">
    <property type="entry name" value="T4SS-DNA_transf"/>
    <property type="match status" value="1"/>
</dbReference>
<proteinExistence type="predicted"/>
<evidence type="ECO:0000313" key="1">
    <source>
        <dbReference type="EMBL" id="WDI33046.1"/>
    </source>
</evidence>
<protein>
    <submittedName>
        <fullName evidence="1">Type IV secretory system conjugative DNA transfer family protein</fullName>
    </submittedName>
</protein>
<keyword evidence="2" id="KW-1185">Reference proteome</keyword>